<accession>A0A6J5LTL3</accession>
<gene>
    <name evidence="2" type="ORF">UFOVP275_56</name>
</gene>
<feature type="domain" description="AAA+ ATPase" evidence="1">
    <location>
        <begin position="109"/>
        <end position="235"/>
    </location>
</feature>
<reference evidence="2" key="1">
    <citation type="submission" date="2020-04" db="EMBL/GenBank/DDBJ databases">
        <authorList>
            <person name="Chiriac C."/>
            <person name="Salcher M."/>
            <person name="Ghai R."/>
            <person name="Kavagutti S V."/>
        </authorList>
    </citation>
    <scope>NUCLEOTIDE SEQUENCE</scope>
</reference>
<dbReference type="EMBL" id="LR796290">
    <property type="protein sequence ID" value="CAB4135039.1"/>
    <property type="molecule type" value="Genomic_DNA"/>
</dbReference>
<dbReference type="InterPro" id="IPR028350">
    <property type="entry name" value="DNAC/IstB-like"/>
</dbReference>
<dbReference type="PIRSF" id="PIRSF003073">
    <property type="entry name" value="DNAC_TnpB_IstB"/>
    <property type="match status" value="1"/>
</dbReference>
<dbReference type="InterPro" id="IPR002611">
    <property type="entry name" value="IstB_ATP-bd"/>
</dbReference>
<dbReference type="GO" id="GO:0005524">
    <property type="term" value="F:ATP binding"/>
    <property type="evidence" value="ECO:0007669"/>
    <property type="project" value="InterPro"/>
</dbReference>
<dbReference type="PANTHER" id="PTHR30050:SF4">
    <property type="entry name" value="ATP-BINDING PROTEIN RV3427C IN INSERTION SEQUENCE-RELATED"/>
    <property type="match status" value="1"/>
</dbReference>
<proteinExistence type="predicted"/>
<evidence type="ECO:0000259" key="1">
    <source>
        <dbReference type="SMART" id="SM00382"/>
    </source>
</evidence>
<protein>
    <submittedName>
        <fullName evidence="2">DnaC DNA replication protein</fullName>
    </submittedName>
</protein>
<dbReference type="GO" id="GO:0006260">
    <property type="term" value="P:DNA replication"/>
    <property type="evidence" value="ECO:0007669"/>
    <property type="project" value="TreeGrafter"/>
</dbReference>
<organism evidence="2">
    <name type="scientific">uncultured Caudovirales phage</name>
    <dbReference type="NCBI Taxonomy" id="2100421"/>
    <lineage>
        <taxon>Viruses</taxon>
        <taxon>Duplodnaviria</taxon>
        <taxon>Heunggongvirae</taxon>
        <taxon>Uroviricota</taxon>
        <taxon>Caudoviricetes</taxon>
        <taxon>Peduoviridae</taxon>
        <taxon>Maltschvirus</taxon>
        <taxon>Maltschvirus maltsch</taxon>
    </lineage>
</organism>
<dbReference type="InterPro" id="IPR003593">
    <property type="entry name" value="AAA+_ATPase"/>
</dbReference>
<name>A0A6J5LTL3_9CAUD</name>
<dbReference type="InterPro" id="IPR027417">
    <property type="entry name" value="P-loop_NTPase"/>
</dbReference>
<dbReference type="CDD" id="cd00009">
    <property type="entry name" value="AAA"/>
    <property type="match status" value="1"/>
</dbReference>
<sequence>MEVSNEVMHGDCHKHGKYMAQVFTILGKKIASPCPSCKSQGDEAAQSRQKAIEQESTRLRQETLLGQSGIPLRFKTKTFDNYEANTEEQAKALRITRAYVQDWDKIRERGTCLIITGKVGTGKTHLACAIASEVIGRGASARFIAVIDALRLVKSSYDRSSTSSEGDAIAELVKPRLLILDEVGAELGSDHSKTILFDVINKRYENIKPTIILTNLDAASLREYVGERIVDRLREGGGKMVSLDWASHRG</sequence>
<dbReference type="Pfam" id="PF01695">
    <property type="entry name" value="IstB_IS21"/>
    <property type="match status" value="1"/>
</dbReference>
<dbReference type="PANTHER" id="PTHR30050">
    <property type="entry name" value="CHROMOSOMAL REPLICATION INITIATOR PROTEIN DNAA"/>
    <property type="match status" value="1"/>
</dbReference>
<dbReference type="SUPFAM" id="SSF52540">
    <property type="entry name" value="P-loop containing nucleoside triphosphate hydrolases"/>
    <property type="match status" value="1"/>
</dbReference>
<dbReference type="SMART" id="SM00382">
    <property type="entry name" value="AAA"/>
    <property type="match status" value="1"/>
</dbReference>
<evidence type="ECO:0000313" key="2">
    <source>
        <dbReference type="EMBL" id="CAB4135039.1"/>
    </source>
</evidence>
<dbReference type="Gene3D" id="3.40.50.300">
    <property type="entry name" value="P-loop containing nucleotide triphosphate hydrolases"/>
    <property type="match status" value="1"/>
</dbReference>